<dbReference type="AlphaFoldDB" id="X1JSE4"/>
<sequence length="67" mass="7834">MEIKSIVFKALHKPSGKIFYFREPMMCAEYDALMFIYTEGRNEYELHAGHSGLPSNDIEEYVITLEE</sequence>
<dbReference type="EMBL" id="BARV01001503">
    <property type="protein sequence ID" value="GAH96952.1"/>
    <property type="molecule type" value="Genomic_DNA"/>
</dbReference>
<name>X1JSE4_9ZZZZ</name>
<gene>
    <name evidence="1" type="ORF">S06H3_04315</name>
</gene>
<evidence type="ECO:0000313" key="1">
    <source>
        <dbReference type="EMBL" id="GAH96952.1"/>
    </source>
</evidence>
<protein>
    <submittedName>
        <fullName evidence="1">Uncharacterized protein</fullName>
    </submittedName>
</protein>
<reference evidence="1" key="1">
    <citation type="journal article" date="2014" name="Front. Microbiol.">
        <title>High frequency of phylogenetically diverse reductive dehalogenase-homologous genes in deep subseafloor sedimentary metagenomes.</title>
        <authorList>
            <person name="Kawai M."/>
            <person name="Futagami T."/>
            <person name="Toyoda A."/>
            <person name="Takaki Y."/>
            <person name="Nishi S."/>
            <person name="Hori S."/>
            <person name="Arai W."/>
            <person name="Tsubouchi T."/>
            <person name="Morono Y."/>
            <person name="Uchiyama I."/>
            <person name="Ito T."/>
            <person name="Fujiyama A."/>
            <person name="Inagaki F."/>
            <person name="Takami H."/>
        </authorList>
    </citation>
    <scope>NUCLEOTIDE SEQUENCE</scope>
    <source>
        <strain evidence="1">Expedition CK06-06</strain>
    </source>
</reference>
<accession>X1JSE4</accession>
<comment type="caution">
    <text evidence="1">The sequence shown here is derived from an EMBL/GenBank/DDBJ whole genome shotgun (WGS) entry which is preliminary data.</text>
</comment>
<proteinExistence type="predicted"/>
<organism evidence="1">
    <name type="scientific">marine sediment metagenome</name>
    <dbReference type="NCBI Taxonomy" id="412755"/>
    <lineage>
        <taxon>unclassified sequences</taxon>
        <taxon>metagenomes</taxon>
        <taxon>ecological metagenomes</taxon>
    </lineage>
</organism>